<keyword evidence="2" id="KW-1185">Reference proteome</keyword>
<dbReference type="EMBL" id="VOFY01002857">
    <property type="protein sequence ID" value="KAA8577440.1"/>
    <property type="molecule type" value="Genomic_DNA"/>
</dbReference>
<organism evidence="1 2">
    <name type="scientific">Etheostoma spectabile</name>
    <name type="common">orangethroat darter</name>
    <dbReference type="NCBI Taxonomy" id="54343"/>
    <lineage>
        <taxon>Eukaryota</taxon>
        <taxon>Metazoa</taxon>
        <taxon>Chordata</taxon>
        <taxon>Craniata</taxon>
        <taxon>Vertebrata</taxon>
        <taxon>Euteleostomi</taxon>
        <taxon>Actinopterygii</taxon>
        <taxon>Neopterygii</taxon>
        <taxon>Teleostei</taxon>
        <taxon>Neoteleostei</taxon>
        <taxon>Acanthomorphata</taxon>
        <taxon>Eupercaria</taxon>
        <taxon>Perciformes</taxon>
        <taxon>Percoidei</taxon>
        <taxon>Percidae</taxon>
        <taxon>Etheostomatinae</taxon>
        <taxon>Etheostoma</taxon>
    </lineage>
</organism>
<evidence type="ECO:0000313" key="1">
    <source>
        <dbReference type="EMBL" id="KAA8577440.1"/>
    </source>
</evidence>
<dbReference type="AlphaFoldDB" id="A0A5J5CBP5"/>
<comment type="caution">
    <text evidence="1">The sequence shown here is derived from an EMBL/GenBank/DDBJ whole genome shotgun (WGS) entry which is preliminary data.</text>
</comment>
<name>A0A5J5CBP5_9PERO</name>
<proteinExistence type="predicted"/>
<accession>A0A5J5CBP5</accession>
<reference evidence="1 2" key="1">
    <citation type="submission" date="2019-08" db="EMBL/GenBank/DDBJ databases">
        <title>A chromosome-level genome assembly, high-density linkage maps, and genome scans reveal the genomic architecture of hybrid incompatibilities underlying speciation via character displacement in darters (Percidae: Etheostominae).</title>
        <authorList>
            <person name="Moran R.L."/>
            <person name="Catchen J.M."/>
            <person name="Fuller R.C."/>
        </authorList>
    </citation>
    <scope>NUCLEOTIDE SEQUENCE [LARGE SCALE GENOMIC DNA]</scope>
    <source>
        <strain evidence="1">EspeVRDwgs_2016</strain>
        <tissue evidence="1">Muscle</tissue>
    </source>
</reference>
<dbReference type="Proteomes" id="UP000327493">
    <property type="component" value="Unassembled WGS sequence"/>
</dbReference>
<gene>
    <name evidence="1" type="ORF">FQN60_000012</name>
</gene>
<protein>
    <submittedName>
        <fullName evidence="1">Uncharacterized protein</fullName>
    </submittedName>
</protein>
<evidence type="ECO:0000313" key="2">
    <source>
        <dbReference type="Proteomes" id="UP000327493"/>
    </source>
</evidence>
<sequence length="58" mass="6392">MTGRKNGLVALVQSKLEEENVEEVSGNADKLGQLRDCTPFPELSRDVQRTMCLLGALM</sequence>